<comment type="caution">
    <text evidence="2">The sequence shown here is derived from an EMBL/GenBank/DDBJ whole genome shotgun (WGS) entry which is preliminary data.</text>
</comment>
<evidence type="ECO:0000313" key="2">
    <source>
        <dbReference type="EMBL" id="MDQ0465608.1"/>
    </source>
</evidence>
<protein>
    <submittedName>
        <fullName evidence="2">Ketosteroid isomerase-like protein</fullName>
    </submittedName>
</protein>
<accession>A0ABU0IUB9</accession>
<dbReference type="Pfam" id="PF14534">
    <property type="entry name" value="DUF4440"/>
    <property type="match status" value="1"/>
</dbReference>
<dbReference type="Proteomes" id="UP001228905">
    <property type="component" value="Unassembled WGS sequence"/>
</dbReference>
<dbReference type="RefSeq" id="WP_307351075.1">
    <property type="nucleotide sequence ID" value="NZ_JAUSVS010000007.1"/>
</dbReference>
<dbReference type="Gene3D" id="3.10.450.50">
    <property type="match status" value="1"/>
</dbReference>
<gene>
    <name evidence="2" type="ORF">QO010_003397</name>
</gene>
<organism evidence="2 3">
    <name type="scientific">Caulobacter ginsengisoli</name>
    <dbReference type="NCBI Taxonomy" id="400775"/>
    <lineage>
        <taxon>Bacteria</taxon>
        <taxon>Pseudomonadati</taxon>
        <taxon>Pseudomonadota</taxon>
        <taxon>Alphaproteobacteria</taxon>
        <taxon>Caulobacterales</taxon>
        <taxon>Caulobacteraceae</taxon>
        <taxon>Caulobacter</taxon>
    </lineage>
</organism>
<evidence type="ECO:0000313" key="3">
    <source>
        <dbReference type="Proteomes" id="UP001228905"/>
    </source>
</evidence>
<evidence type="ECO:0000259" key="1">
    <source>
        <dbReference type="Pfam" id="PF14534"/>
    </source>
</evidence>
<sequence length="126" mass="13706">MSDTDVQRELATLTKEALRASAENDRAFYDGYLAPDATAVLPVGVMTKSQVLGSMQGERAPFAAKRIEATHIRALGSDAGIVTYRAIYERDGREVSVMATTVCERRDGVWKAVQYQQTPLAPPTSA</sequence>
<feature type="domain" description="DUF4440" evidence="1">
    <location>
        <begin position="12"/>
        <end position="111"/>
    </location>
</feature>
<dbReference type="SUPFAM" id="SSF54427">
    <property type="entry name" value="NTF2-like"/>
    <property type="match status" value="1"/>
</dbReference>
<dbReference type="EMBL" id="JAUSVS010000007">
    <property type="protein sequence ID" value="MDQ0465608.1"/>
    <property type="molecule type" value="Genomic_DNA"/>
</dbReference>
<keyword evidence="3" id="KW-1185">Reference proteome</keyword>
<dbReference type="InterPro" id="IPR032710">
    <property type="entry name" value="NTF2-like_dom_sf"/>
</dbReference>
<name>A0ABU0IUB9_9CAUL</name>
<dbReference type="InterPro" id="IPR027843">
    <property type="entry name" value="DUF4440"/>
</dbReference>
<reference evidence="2 3" key="1">
    <citation type="submission" date="2023-07" db="EMBL/GenBank/DDBJ databases">
        <title>Genomic Encyclopedia of Type Strains, Phase IV (KMG-IV): sequencing the most valuable type-strain genomes for metagenomic binning, comparative biology and taxonomic classification.</title>
        <authorList>
            <person name="Goeker M."/>
        </authorList>
    </citation>
    <scope>NUCLEOTIDE SEQUENCE [LARGE SCALE GENOMIC DNA]</scope>
    <source>
        <strain evidence="2 3">DSM 18695</strain>
    </source>
</reference>
<proteinExistence type="predicted"/>